<evidence type="ECO:0000313" key="2">
    <source>
        <dbReference type="EMBL" id="EAQ97884.1"/>
    </source>
</evidence>
<keyword evidence="3" id="KW-1185">Reference proteome</keyword>
<dbReference type="RefSeq" id="WP_008295433.1">
    <property type="nucleotide sequence ID" value="NZ_CM002299.1"/>
</dbReference>
<dbReference type="eggNOG" id="ENOG5030SP9">
    <property type="taxonomic scope" value="Bacteria"/>
</dbReference>
<dbReference type="Proteomes" id="UP000019205">
    <property type="component" value="Chromosome"/>
</dbReference>
<protein>
    <submittedName>
        <fullName evidence="2">Uncharacterized protein</fullName>
    </submittedName>
</protein>
<dbReference type="AlphaFoldDB" id="A4A888"/>
<dbReference type="Pfam" id="PF10972">
    <property type="entry name" value="CsiV"/>
    <property type="match status" value="1"/>
</dbReference>
<dbReference type="OrthoDB" id="5566524at2"/>
<gene>
    <name evidence="2" type="ORF">KT71_14999</name>
</gene>
<feature type="region of interest" description="Disordered" evidence="1">
    <location>
        <begin position="1"/>
        <end position="28"/>
    </location>
</feature>
<name>A4A888_9GAMM</name>
<dbReference type="InterPro" id="IPR021241">
    <property type="entry name" value="CsiV"/>
</dbReference>
<evidence type="ECO:0000313" key="3">
    <source>
        <dbReference type="Proteomes" id="UP000019205"/>
    </source>
</evidence>
<comment type="caution">
    <text evidence="2">The sequence shown here is derived from an EMBL/GenBank/DDBJ whole genome shotgun (WGS) entry which is preliminary data.</text>
</comment>
<sequence length="363" mass="40114">MADRRQMESLAFESQIDARGQQSLSVPAPIEELLDHSRPDALTVPLQDPEGALDELFPADDDSVDTPANAGALSQRSNEPMASATGPDEALIDPNNPVLDPNEPGVDLTSPILSLPYELLDEENLEFRAQARSLRRRGQRVMFHGSWWAMLDDQAETPALIVDRSGDMDSTDWPALQGSLQIYRSRYLHIVLDLWLNTLGDYLPDGWQITAPPLAPQSLTAKTLRGTPINPWAPAQDPEVVTEGVTEVFPENVAEDVAQGMDLSQNALSSRDQRPEESPAEAASTEPLYPWHHAIVHRQTRRMRSGEVHYLDHPVIGVIVKITPVSEDALPLRSPEIRTFRERHALPVDVLPPPDDTPTAEGS</sequence>
<organism evidence="2 3">
    <name type="scientific">Congregibacter litoralis KT71</name>
    <dbReference type="NCBI Taxonomy" id="314285"/>
    <lineage>
        <taxon>Bacteria</taxon>
        <taxon>Pseudomonadati</taxon>
        <taxon>Pseudomonadota</taxon>
        <taxon>Gammaproteobacteria</taxon>
        <taxon>Cellvibrionales</taxon>
        <taxon>Halieaceae</taxon>
        <taxon>Congregibacter</taxon>
    </lineage>
</organism>
<reference evidence="2 3" key="2">
    <citation type="journal article" date="2009" name="PLoS ONE">
        <title>The photosynthetic apparatus and its regulation in the aerobic gammaproteobacterium Congregibacter litoralis gen. nov., sp. nov.</title>
        <authorList>
            <person name="Spring S."/>
            <person name="Lunsdorf H."/>
            <person name="Fuchs B.M."/>
            <person name="Tindall B.J."/>
        </authorList>
    </citation>
    <scope>NUCLEOTIDE SEQUENCE [LARGE SCALE GENOMIC DNA]</scope>
    <source>
        <strain evidence="2">KT71</strain>
    </source>
</reference>
<accession>A4A888</accession>
<proteinExistence type="predicted"/>
<dbReference type="STRING" id="314285.KT71_14999"/>
<dbReference type="HOGENOM" id="CLU_762296_0_0_6"/>
<dbReference type="EMBL" id="AAOA02000001">
    <property type="protein sequence ID" value="EAQ97884.1"/>
    <property type="molecule type" value="Genomic_DNA"/>
</dbReference>
<feature type="region of interest" description="Disordered" evidence="1">
    <location>
        <begin position="41"/>
        <end position="105"/>
    </location>
</feature>
<feature type="compositionally biased region" description="Acidic residues" evidence="1">
    <location>
        <begin position="51"/>
        <end position="64"/>
    </location>
</feature>
<reference evidence="2 3" key="1">
    <citation type="journal article" date="2007" name="Proc. Natl. Acad. Sci. U.S.A.">
        <title>Characterization of a marine gammaproteobacterium capable of aerobic anoxygenic photosynthesis.</title>
        <authorList>
            <person name="Fuchs B.M."/>
            <person name="Spring S."/>
            <person name="Teeling H."/>
            <person name="Quast C."/>
            <person name="Wulf J."/>
            <person name="Schattenhofer M."/>
            <person name="Yan S."/>
            <person name="Ferriera S."/>
            <person name="Johnson J."/>
            <person name="Glockner F.O."/>
            <person name="Amann R."/>
        </authorList>
    </citation>
    <scope>NUCLEOTIDE SEQUENCE [LARGE SCALE GENOMIC DNA]</scope>
    <source>
        <strain evidence="2">KT71</strain>
    </source>
</reference>
<evidence type="ECO:0000256" key="1">
    <source>
        <dbReference type="SAM" id="MobiDB-lite"/>
    </source>
</evidence>